<dbReference type="EMBL" id="VTES01000005">
    <property type="protein sequence ID" value="TYS61908.1"/>
    <property type="molecule type" value="Genomic_DNA"/>
</dbReference>
<dbReference type="NCBIfam" id="TIGR00254">
    <property type="entry name" value="GGDEF"/>
    <property type="match status" value="1"/>
</dbReference>
<dbReference type="SUPFAM" id="SSF55785">
    <property type="entry name" value="PYP-like sensor domain (PAS domain)"/>
    <property type="match status" value="1"/>
</dbReference>
<dbReference type="InterPro" id="IPR029787">
    <property type="entry name" value="Nucleotide_cyclase"/>
</dbReference>
<evidence type="ECO:0000256" key="1">
    <source>
        <dbReference type="SAM" id="Phobius"/>
    </source>
</evidence>
<dbReference type="Pfam" id="PF00990">
    <property type="entry name" value="GGDEF"/>
    <property type="match status" value="1"/>
</dbReference>
<evidence type="ECO:0000313" key="4">
    <source>
        <dbReference type="EMBL" id="TYS61908.1"/>
    </source>
</evidence>
<proteinExistence type="predicted"/>
<feature type="transmembrane region" description="Helical" evidence="1">
    <location>
        <begin position="6"/>
        <end position="25"/>
    </location>
</feature>
<dbReference type="Gene3D" id="3.30.70.270">
    <property type="match status" value="1"/>
</dbReference>
<dbReference type="Pfam" id="PF08447">
    <property type="entry name" value="PAS_3"/>
    <property type="match status" value="1"/>
</dbReference>
<dbReference type="PROSITE" id="PS50113">
    <property type="entry name" value="PAC"/>
    <property type="match status" value="1"/>
</dbReference>
<accession>A0A5D4SIJ6</accession>
<reference evidence="4 5" key="1">
    <citation type="submission" date="2019-08" db="EMBL/GenBank/DDBJ databases">
        <title>Bacillus genomes from the desert of Cuatro Cienegas, Coahuila.</title>
        <authorList>
            <person name="Olmedo-Alvarez G."/>
        </authorList>
    </citation>
    <scope>NUCLEOTIDE SEQUENCE [LARGE SCALE GENOMIC DNA]</scope>
    <source>
        <strain evidence="4 5">CH37_1T</strain>
    </source>
</reference>
<dbReference type="SMART" id="SM00267">
    <property type="entry name" value="GGDEF"/>
    <property type="match status" value="1"/>
</dbReference>
<evidence type="ECO:0000313" key="5">
    <source>
        <dbReference type="Proteomes" id="UP000323732"/>
    </source>
</evidence>
<feature type="domain" description="GGDEF" evidence="3">
    <location>
        <begin position="194"/>
        <end position="319"/>
    </location>
</feature>
<protein>
    <submittedName>
        <fullName evidence="4">Sensor domain-containing diguanylate cyclase</fullName>
    </submittedName>
</protein>
<dbReference type="InterPro" id="IPR043128">
    <property type="entry name" value="Rev_trsase/Diguanyl_cyclase"/>
</dbReference>
<organism evidence="4 5">
    <name type="scientific">Bacillus infantis</name>
    <dbReference type="NCBI Taxonomy" id="324767"/>
    <lineage>
        <taxon>Bacteria</taxon>
        <taxon>Bacillati</taxon>
        <taxon>Bacillota</taxon>
        <taxon>Bacilli</taxon>
        <taxon>Bacillales</taxon>
        <taxon>Bacillaceae</taxon>
        <taxon>Bacillus</taxon>
    </lineage>
</organism>
<feature type="domain" description="PAC" evidence="2">
    <location>
        <begin position="110"/>
        <end position="165"/>
    </location>
</feature>
<keyword evidence="1" id="KW-1133">Transmembrane helix</keyword>
<dbReference type="CDD" id="cd01949">
    <property type="entry name" value="GGDEF"/>
    <property type="match status" value="1"/>
</dbReference>
<name>A0A5D4SIJ6_9BACI</name>
<dbReference type="AlphaFoldDB" id="A0A5D4SIJ6"/>
<dbReference type="InterPro" id="IPR052155">
    <property type="entry name" value="Biofilm_reg_signaling"/>
</dbReference>
<dbReference type="PANTHER" id="PTHR44757">
    <property type="entry name" value="DIGUANYLATE CYCLASE DGCP"/>
    <property type="match status" value="1"/>
</dbReference>
<evidence type="ECO:0000259" key="3">
    <source>
        <dbReference type="PROSITE" id="PS50887"/>
    </source>
</evidence>
<dbReference type="PANTHER" id="PTHR44757:SF2">
    <property type="entry name" value="BIOFILM ARCHITECTURE MAINTENANCE PROTEIN MBAA"/>
    <property type="match status" value="1"/>
</dbReference>
<dbReference type="InterPro" id="IPR035965">
    <property type="entry name" value="PAS-like_dom_sf"/>
</dbReference>
<comment type="caution">
    <text evidence="4">The sequence shown here is derived from an EMBL/GenBank/DDBJ whole genome shotgun (WGS) entry which is preliminary data.</text>
</comment>
<dbReference type="InterPro" id="IPR001610">
    <property type="entry name" value="PAC"/>
</dbReference>
<dbReference type="PROSITE" id="PS50887">
    <property type="entry name" value="GGDEF"/>
    <property type="match status" value="1"/>
</dbReference>
<evidence type="ECO:0000259" key="2">
    <source>
        <dbReference type="PROSITE" id="PS50113"/>
    </source>
</evidence>
<keyword evidence="1" id="KW-0472">Membrane</keyword>
<dbReference type="NCBIfam" id="TIGR00229">
    <property type="entry name" value="sensory_box"/>
    <property type="match status" value="1"/>
</dbReference>
<gene>
    <name evidence="4" type="ORF">FZD47_17600</name>
</gene>
<keyword evidence="1" id="KW-0812">Transmembrane</keyword>
<sequence length="319" mass="37141">MMNIQFAQGFGLGALTVVLVVIYFFRRWKKKETDSFKNHESYMHVIENTKDFLYYCQVYPELQFKYLGPSAECFFGEGSNADAYRDAGVAFRDIHPEDMDILQKKVHGQVDFNQAIVQRWKDKDGNYRWFEEYATPIYENGVLVALQGVVRNIDERKKLEETLTYRIAHDALTDIYNREFFEQMMEKYNEREDIAAAIILCDLDGLKCLNDNHGHKTGDFLIKETAHLLERFFTEDAYVSRIGGDEFAVILLKKEKEQVGLLAEKLAEEISRYNENSQEVKINLSIGFAFSENSRGVMESLFVEADNHMYQQKRTKKGA</sequence>
<dbReference type="Gene3D" id="3.30.450.20">
    <property type="entry name" value="PAS domain"/>
    <property type="match status" value="1"/>
</dbReference>
<dbReference type="InterPro" id="IPR013655">
    <property type="entry name" value="PAS_fold_3"/>
</dbReference>
<dbReference type="SMART" id="SM00086">
    <property type="entry name" value="PAC"/>
    <property type="match status" value="1"/>
</dbReference>
<dbReference type="InterPro" id="IPR000014">
    <property type="entry name" value="PAS"/>
</dbReference>
<dbReference type="RefSeq" id="WP_148950405.1">
    <property type="nucleotide sequence ID" value="NZ_JAWVOZ010000002.1"/>
</dbReference>
<dbReference type="SUPFAM" id="SSF55073">
    <property type="entry name" value="Nucleotide cyclase"/>
    <property type="match status" value="1"/>
</dbReference>
<dbReference type="InterPro" id="IPR000160">
    <property type="entry name" value="GGDEF_dom"/>
</dbReference>
<dbReference type="Proteomes" id="UP000323732">
    <property type="component" value="Unassembled WGS sequence"/>
</dbReference>
<dbReference type="InterPro" id="IPR000700">
    <property type="entry name" value="PAS-assoc_C"/>
</dbReference>